<evidence type="ECO:0000313" key="5">
    <source>
        <dbReference type="Proteomes" id="UP000272503"/>
    </source>
</evidence>
<dbReference type="PANTHER" id="PTHR22916">
    <property type="entry name" value="GLYCOSYLTRANSFERASE"/>
    <property type="match status" value="1"/>
</dbReference>
<dbReference type="EMBL" id="RCUX01000002">
    <property type="protein sequence ID" value="RLP77436.1"/>
    <property type="molecule type" value="Genomic_DNA"/>
</dbReference>
<evidence type="ECO:0000259" key="3">
    <source>
        <dbReference type="Pfam" id="PF00535"/>
    </source>
</evidence>
<dbReference type="InterPro" id="IPR001173">
    <property type="entry name" value="Glyco_trans_2-like"/>
</dbReference>
<gene>
    <name evidence="4" type="ORF">D9V32_03030</name>
</gene>
<comment type="caution">
    <text evidence="4">The sequence shown here is derived from an EMBL/GenBank/DDBJ whole genome shotgun (WGS) entry which is preliminary data.</text>
</comment>
<keyword evidence="1" id="KW-0328">Glycosyltransferase</keyword>
<dbReference type="Gene3D" id="3.90.550.10">
    <property type="entry name" value="Spore Coat Polysaccharide Biosynthesis Protein SpsA, Chain A"/>
    <property type="match status" value="1"/>
</dbReference>
<sequence>MPISSSVSIAIPLYNVANLVEETLDSVLQQTAWGMAEISLLLIDDCSPDGSVAVAENYLQRAPSRPAYRLVRHQENRGLAAVRNTAIAESSTDFIWFVDSDDTVDPTMLEKMLQRMTIDVDIVATNVVRSRPDGSASQVRMRDYDADQSWSGSEALGEMIAGRFDAFTVNKLVRSSLYEGIVFPVGSTYEDVAVMGALLVKARRVEFINEALYRYLFREEAITSSVSPRIGDLLDNTLLCLQGIDSHASSALSVSEQTRFLYRNALIPIANLTSSVINEPAFSQVKAKARDAQDQSAPGYFWSAKERKLAFLAYLLNHAPAAYRILYRVSKRARV</sequence>
<name>A0A3L7AAE5_9MICO</name>
<dbReference type="PANTHER" id="PTHR22916:SF51">
    <property type="entry name" value="GLYCOSYLTRANSFERASE EPSH-RELATED"/>
    <property type="match status" value="1"/>
</dbReference>
<dbReference type="Proteomes" id="UP000272503">
    <property type="component" value="Unassembled WGS sequence"/>
</dbReference>
<feature type="domain" description="Glycosyltransferase 2-like" evidence="3">
    <location>
        <begin position="8"/>
        <end position="137"/>
    </location>
</feature>
<dbReference type="InterPro" id="IPR029044">
    <property type="entry name" value="Nucleotide-diphossugar_trans"/>
</dbReference>
<accession>A0A3L7AAE5</accession>
<organism evidence="4 5">
    <name type="scientific">Mycetocola tolaasinivorans</name>
    <dbReference type="NCBI Taxonomy" id="76635"/>
    <lineage>
        <taxon>Bacteria</taxon>
        <taxon>Bacillati</taxon>
        <taxon>Actinomycetota</taxon>
        <taxon>Actinomycetes</taxon>
        <taxon>Micrococcales</taxon>
        <taxon>Microbacteriaceae</taxon>
        <taxon>Mycetocola</taxon>
    </lineage>
</organism>
<dbReference type="Pfam" id="PF00535">
    <property type="entry name" value="Glycos_transf_2"/>
    <property type="match status" value="1"/>
</dbReference>
<dbReference type="SUPFAM" id="SSF53448">
    <property type="entry name" value="Nucleotide-diphospho-sugar transferases"/>
    <property type="match status" value="1"/>
</dbReference>
<evidence type="ECO:0000313" key="4">
    <source>
        <dbReference type="EMBL" id="RLP77436.1"/>
    </source>
</evidence>
<reference evidence="4 5" key="1">
    <citation type="submission" date="2018-10" db="EMBL/GenBank/DDBJ databases">
        <authorList>
            <person name="Li J."/>
        </authorList>
    </citation>
    <scope>NUCLEOTIDE SEQUENCE [LARGE SCALE GENOMIC DNA]</scope>
    <source>
        <strain evidence="4 5">IF 016277</strain>
    </source>
</reference>
<dbReference type="GO" id="GO:0016757">
    <property type="term" value="F:glycosyltransferase activity"/>
    <property type="evidence" value="ECO:0007669"/>
    <property type="project" value="UniProtKB-KW"/>
</dbReference>
<keyword evidence="2 4" id="KW-0808">Transferase</keyword>
<dbReference type="RefSeq" id="WP_121647419.1">
    <property type="nucleotide sequence ID" value="NZ_RCUX01000002.1"/>
</dbReference>
<proteinExistence type="predicted"/>
<dbReference type="CDD" id="cd00761">
    <property type="entry name" value="Glyco_tranf_GTA_type"/>
    <property type="match status" value="1"/>
</dbReference>
<evidence type="ECO:0000256" key="1">
    <source>
        <dbReference type="ARBA" id="ARBA00022676"/>
    </source>
</evidence>
<evidence type="ECO:0000256" key="2">
    <source>
        <dbReference type="ARBA" id="ARBA00022679"/>
    </source>
</evidence>
<protein>
    <submittedName>
        <fullName evidence="4">Glycosyltransferase family 2 protein</fullName>
    </submittedName>
</protein>
<dbReference type="OrthoDB" id="2676521at2"/>
<keyword evidence="5" id="KW-1185">Reference proteome</keyword>
<dbReference type="AlphaFoldDB" id="A0A3L7AAE5"/>